<dbReference type="InterPro" id="IPR009091">
    <property type="entry name" value="RCC1/BLIP-II"/>
</dbReference>
<dbReference type="Gene3D" id="2.130.10.30">
    <property type="entry name" value="Regulator of chromosome condensation 1/beta-lactamase-inhibitor protein II"/>
    <property type="match status" value="3"/>
</dbReference>
<evidence type="ECO:0000256" key="1">
    <source>
        <dbReference type="ARBA" id="ARBA00022729"/>
    </source>
</evidence>
<protein>
    <recommendedName>
        <fullName evidence="3">LamG-like jellyroll fold domain-containing protein</fullName>
    </recommendedName>
</protein>
<dbReference type="NCBIfam" id="NF033708">
    <property type="entry name" value="T9SS_Cterm_ChiA"/>
    <property type="match status" value="1"/>
</dbReference>
<reference evidence="4 5" key="1">
    <citation type="submission" date="2021-06" db="EMBL/GenBank/DDBJ databases">
        <title>Whole genome sequences of Flavobacterium sp. KK2020170 and assembly.</title>
        <authorList>
            <person name="Kitahara K."/>
            <person name="Miyoshi S."/>
            <person name="Uesaka K."/>
        </authorList>
    </citation>
    <scope>NUCLEOTIDE SEQUENCE [LARGE SCALE GENOMIC DNA]</scope>
    <source>
        <strain evidence="4 5">KK2020170</strain>
    </source>
</reference>
<dbReference type="SMART" id="SM00560">
    <property type="entry name" value="LamGL"/>
    <property type="match status" value="2"/>
</dbReference>
<keyword evidence="5" id="KW-1185">Reference proteome</keyword>
<dbReference type="SUPFAM" id="SSF50985">
    <property type="entry name" value="RCC1/BLIP-II"/>
    <property type="match status" value="1"/>
</dbReference>
<dbReference type="Pfam" id="PF13385">
    <property type="entry name" value="Laminin_G_3"/>
    <property type="match status" value="2"/>
</dbReference>
<dbReference type="InterPro" id="IPR000408">
    <property type="entry name" value="Reg_chr_condens"/>
</dbReference>
<proteinExistence type="predicted"/>
<dbReference type="InterPro" id="IPR013320">
    <property type="entry name" value="ConA-like_dom_sf"/>
</dbReference>
<keyword evidence="1" id="KW-0732">Signal</keyword>
<evidence type="ECO:0000256" key="2">
    <source>
        <dbReference type="ARBA" id="ARBA00023157"/>
    </source>
</evidence>
<gene>
    <name evidence="4" type="ORF">KK2020170_04850</name>
</gene>
<dbReference type="PRINTS" id="PR00633">
    <property type="entry name" value="RCCNDNSATION"/>
</dbReference>
<evidence type="ECO:0000313" key="4">
    <source>
        <dbReference type="EMBL" id="BCY27617.1"/>
    </source>
</evidence>
<keyword evidence="2" id="KW-1015">Disulfide bond</keyword>
<dbReference type="InterPro" id="IPR051553">
    <property type="entry name" value="Ran_GTPase-activating"/>
</dbReference>
<dbReference type="Pfam" id="PF00415">
    <property type="entry name" value="RCC1"/>
    <property type="match status" value="4"/>
</dbReference>
<dbReference type="Proteomes" id="UP000825258">
    <property type="component" value="Chromosome"/>
</dbReference>
<dbReference type="PANTHER" id="PTHR45982">
    <property type="entry name" value="REGULATOR OF CHROMOSOME CONDENSATION"/>
    <property type="match status" value="1"/>
</dbReference>
<dbReference type="PANTHER" id="PTHR45982:SF1">
    <property type="entry name" value="REGULATOR OF CHROMOSOME CONDENSATION"/>
    <property type="match status" value="1"/>
</dbReference>
<dbReference type="InterPro" id="IPR044023">
    <property type="entry name" value="Ig_7"/>
</dbReference>
<feature type="domain" description="LamG-like jellyroll fold" evidence="3">
    <location>
        <begin position="506"/>
        <end position="633"/>
    </location>
</feature>
<dbReference type="EMBL" id="AP024749">
    <property type="protein sequence ID" value="BCY27617.1"/>
    <property type="molecule type" value="Genomic_DNA"/>
</dbReference>
<feature type="domain" description="LamG-like jellyroll fold" evidence="3">
    <location>
        <begin position="193"/>
        <end position="321"/>
    </location>
</feature>
<evidence type="ECO:0000313" key="5">
    <source>
        <dbReference type="Proteomes" id="UP000825258"/>
    </source>
</evidence>
<accession>A0ABN6HXN8</accession>
<name>A0ABN6HXN8_9FLAO</name>
<sequence>MLIAIFISLFSFGQTLDQSSESSSGFDSGANAANPQGQSFTAGVTGNLSQISLRLGNNGNFTPGDFQLTIYNGNGYAGAVLNTTTLNISSTSSGLTEEFAIVLSSPVSITAGNMYTFDFRGLGSASINFRLNFSNYGPGGYYFASGNTGLYNTYDIWFKTFVSPPASPATHLNFDGVNDRVELPNESLYDFTTAMTVEVWMNSNVMPEQWDPLITKGDNSWRLHLNNTGTVDFTCSGTSGVGAVSTTSITDGNWHHVAGVYDGTSIKIYIDGVLENQVLATGSIVNSNFPVFIGNNSDYTVRFYTGNIDEVRIWNIARTINQINGSRNCELQGNETGLVSYYNFNQGNDASNNSTETILLDSSSNGNNGTLNNFALNGATSNWLAGSPVITGSIVPSNALVTTPIVYDQGDSASALTATIGTNGTGLVWYTSATGGTGSTTAPTPSTATVGTTSYWVSSTNANGCESERVEIVVTVNSVTPATHLDFDGVNDYVSANNNLLPFGNSARTVEAWVKTSTSNVGTIVNYGNQSTNQRFGVLLDGSGRVLVIGEFNDYTTTTSINDNNWHHVAVTFDGNLLTVYVDGVNVGTTNKTYATNGDLMGIGSTYRTTFWGELLDGEIDEVRIWNIARAQSDIQDNMNCELEGTETGLVSYYKFNQGNDASNNSTETILLDSSSNGNNGTLNNFALNGATSNWLAGSPVVSGSIMPSNPGVTTPVVYNQGDTATPLTATVGANGTDLLWYTSATGGTGSTTAPTPSTSTAGNMSYWVSSVNTNGCESERVEIVVTVIASISGCWKNIYTGVNQTYAIANDGTLWAWGFNAEAQLGLGDTSNRLVPTQIGTATNWKTLSSGDRHVLALREDGTLWVWGRNTQGHLGLGDTSQRNVPTQLGTATDWDKIDCGSNTSLAIKTDGTLWVWGGNNEGQLGLGDLTQRLVPTQIGTDTDWIAINGAGQSTYAIKSNGTLWGTGANADGQLGLGDNIQRLSFVQIGTDTNWSKVQVGLGAFALAQKIDGSLWGTGNNQFGQLGQNNTANLNEFTQIGTATDWYKFISANSHSMAIKSDGTLYTWGRNNSGQLGLGDNSNRLVPTQVGTATNWYDVDGGEGFLIALNIVGEIWSTGNNWAGQLGLGDFTNRNSPVQIACPCTSTTVWSGSSWSNGFPDETKQVVFNGNYTGIGFSACSLQVNGTAEVIINSNETLHVQGTVIVAATANLEFQNNAYLVQVSNIPNIGNVKMIRDSAPIIRLDYTAWSSPVANQNLLGFSPLTLTNRFYTYDPSGTTTASAWISVADPSTTIFTPGKGYLIRAANNWNATLASPFSGLFEGVPNNGDITIPVTVGYNLLGNPYPSPIDNLQFISENQDVGVNVLYYWTHTVPASGGVYPLNNYASYTIAGGVAAAAGGLQPDGLTQVGQGFITNINSVGNVEFKNSLRQVESFGQFFRTVNTIERHRLWLNLSDDTKDYNQMMIAYMTGATIGFDQGIDGELFTNSSTHLSSIFDNKKYVIQGRSENFVDSDEVALSFTVNQDGDYRISLDSFDGLFVNQDIFIWDKILNIRFNIKQADYIFNATAGTYNDRFSVVYTNNSVLSSDNIDLENNLKVFIDGTNQIQIQNMKIELSKVEIFDISGRQLFTQNEINANQFSIANTFGNQVLLVRVANENGSVFTKKILK</sequence>
<evidence type="ECO:0000259" key="3">
    <source>
        <dbReference type="SMART" id="SM00560"/>
    </source>
</evidence>
<dbReference type="Gene3D" id="2.60.120.200">
    <property type="match status" value="2"/>
</dbReference>
<organism evidence="4 5">
    <name type="scientific">Flavobacterium okayamense</name>
    <dbReference type="NCBI Taxonomy" id="2830782"/>
    <lineage>
        <taxon>Bacteria</taxon>
        <taxon>Pseudomonadati</taxon>
        <taxon>Bacteroidota</taxon>
        <taxon>Flavobacteriia</taxon>
        <taxon>Flavobacteriales</taxon>
        <taxon>Flavobacteriaceae</taxon>
        <taxon>Flavobacterium</taxon>
    </lineage>
</organism>
<dbReference type="Pfam" id="PF19081">
    <property type="entry name" value="Ig_7"/>
    <property type="match status" value="2"/>
</dbReference>
<dbReference type="SUPFAM" id="SSF49899">
    <property type="entry name" value="Concanavalin A-like lectins/glucanases"/>
    <property type="match status" value="2"/>
</dbReference>
<dbReference type="InterPro" id="IPR006558">
    <property type="entry name" value="LamG-like"/>
</dbReference>